<gene>
    <name evidence="1" type="ORF">WMO17_07810</name>
</gene>
<evidence type="ECO:0000313" key="2">
    <source>
        <dbReference type="Proteomes" id="UP001496146"/>
    </source>
</evidence>
<dbReference type="Proteomes" id="UP001496146">
    <property type="component" value="Unassembled WGS sequence"/>
</dbReference>
<evidence type="ECO:0000313" key="1">
    <source>
        <dbReference type="EMBL" id="MEQ2377263.1"/>
    </source>
</evidence>
<sequence length="67" mass="7784">MDFHAYDLLHRDAALALTIAPENTKAYYWLIRSYQKQHMDEMAAGELAAAKQKLPEDEYQKLLNSLE</sequence>
<dbReference type="RefSeq" id="WP_349137839.1">
    <property type="nucleotide sequence ID" value="NZ_JBBMEP010000012.1"/>
</dbReference>
<accession>A0ABV1BNC4</accession>
<organism evidence="1 2">
    <name type="scientific">Faecalibacterium faecis</name>
    <dbReference type="NCBI Taxonomy" id="3133157"/>
    <lineage>
        <taxon>Bacteria</taxon>
        <taxon>Bacillati</taxon>
        <taxon>Bacillota</taxon>
        <taxon>Clostridia</taxon>
        <taxon>Eubacteriales</taxon>
        <taxon>Oscillospiraceae</taxon>
        <taxon>Faecalibacterium</taxon>
    </lineage>
</organism>
<proteinExistence type="predicted"/>
<protein>
    <submittedName>
        <fullName evidence="1">Uncharacterized protein</fullName>
    </submittedName>
</protein>
<keyword evidence="2" id="KW-1185">Reference proteome</keyword>
<reference evidence="1 2" key="1">
    <citation type="submission" date="2024-03" db="EMBL/GenBank/DDBJ databases">
        <title>Human intestinal bacterial collection.</title>
        <authorList>
            <person name="Pauvert C."/>
            <person name="Hitch T.C.A."/>
            <person name="Clavel T."/>
        </authorList>
    </citation>
    <scope>NUCLEOTIDE SEQUENCE [LARGE SCALE GENOMIC DNA]</scope>
    <source>
        <strain evidence="1 2">CLA-JM-H7-B</strain>
    </source>
</reference>
<dbReference type="EMBL" id="JBBMEP010000012">
    <property type="protein sequence ID" value="MEQ2377263.1"/>
    <property type="molecule type" value="Genomic_DNA"/>
</dbReference>
<comment type="caution">
    <text evidence="1">The sequence shown here is derived from an EMBL/GenBank/DDBJ whole genome shotgun (WGS) entry which is preliminary data.</text>
</comment>
<name>A0ABV1BNC4_9FIRM</name>